<comment type="similarity">
    <text evidence="1">Belongs to the Rv1128c/1148c/1588c/1702c/1945/3466 family.</text>
</comment>
<feature type="compositionally biased region" description="Low complexity" evidence="2">
    <location>
        <begin position="279"/>
        <end position="289"/>
    </location>
</feature>
<evidence type="ECO:0000259" key="3">
    <source>
        <dbReference type="SMART" id="SM00507"/>
    </source>
</evidence>
<dbReference type="InterPro" id="IPR002711">
    <property type="entry name" value="HNH"/>
</dbReference>
<feature type="region of interest" description="Disordered" evidence="2">
    <location>
        <begin position="261"/>
        <end position="328"/>
    </location>
</feature>
<gene>
    <name evidence="4" type="ORF">ACFO3F_14140</name>
</gene>
<dbReference type="CDD" id="cd00085">
    <property type="entry name" value="HNHc"/>
    <property type="match status" value="1"/>
</dbReference>
<dbReference type="SMART" id="SM00507">
    <property type="entry name" value="HNHc"/>
    <property type="match status" value="1"/>
</dbReference>
<dbReference type="Pfam" id="PF01844">
    <property type="entry name" value="HNH"/>
    <property type="match status" value="1"/>
</dbReference>
<evidence type="ECO:0000313" key="4">
    <source>
        <dbReference type="EMBL" id="MFC4556390.1"/>
    </source>
</evidence>
<feature type="compositionally biased region" description="Basic and acidic residues" evidence="2">
    <location>
        <begin position="261"/>
        <end position="271"/>
    </location>
</feature>
<keyword evidence="5" id="KW-1185">Reference proteome</keyword>
<evidence type="ECO:0000313" key="5">
    <source>
        <dbReference type="Proteomes" id="UP001595955"/>
    </source>
</evidence>
<name>A0ABV9DC82_9MICO</name>
<evidence type="ECO:0000256" key="1">
    <source>
        <dbReference type="ARBA" id="ARBA00023450"/>
    </source>
</evidence>
<dbReference type="Pfam" id="PF02720">
    <property type="entry name" value="DUF222"/>
    <property type="match status" value="1"/>
</dbReference>
<dbReference type="EMBL" id="JBHSGF010000011">
    <property type="protein sequence ID" value="MFC4556390.1"/>
    <property type="molecule type" value="Genomic_DNA"/>
</dbReference>
<proteinExistence type="inferred from homology"/>
<feature type="region of interest" description="Disordered" evidence="2">
    <location>
        <begin position="497"/>
        <end position="545"/>
    </location>
</feature>
<dbReference type="RefSeq" id="WP_164471429.1">
    <property type="nucleotide sequence ID" value="NZ_CP033325.1"/>
</dbReference>
<protein>
    <submittedName>
        <fullName evidence="4">DUF222 domain-containing protein</fullName>
    </submittedName>
</protein>
<dbReference type="InterPro" id="IPR003870">
    <property type="entry name" value="DUF222"/>
</dbReference>
<dbReference type="Proteomes" id="UP001595955">
    <property type="component" value="Unassembled WGS sequence"/>
</dbReference>
<feature type="domain" description="HNH nuclease" evidence="3">
    <location>
        <begin position="369"/>
        <end position="420"/>
    </location>
</feature>
<organism evidence="4 5">
    <name type="scientific">Georgenia faecalis</name>
    <dbReference type="NCBI Taxonomy" id="2483799"/>
    <lineage>
        <taxon>Bacteria</taxon>
        <taxon>Bacillati</taxon>
        <taxon>Actinomycetota</taxon>
        <taxon>Actinomycetes</taxon>
        <taxon>Micrococcales</taxon>
        <taxon>Bogoriellaceae</taxon>
        <taxon>Georgenia</taxon>
    </lineage>
</organism>
<evidence type="ECO:0000256" key="2">
    <source>
        <dbReference type="SAM" id="MobiDB-lite"/>
    </source>
</evidence>
<comment type="caution">
    <text evidence="4">The sequence shown here is derived from an EMBL/GenBank/DDBJ whole genome shotgun (WGS) entry which is preliminary data.</text>
</comment>
<dbReference type="InterPro" id="IPR003615">
    <property type="entry name" value="HNH_nuc"/>
</dbReference>
<reference evidence="5" key="1">
    <citation type="journal article" date="2019" name="Int. J. Syst. Evol. Microbiol.">
        <title>The Global Catalogue of Microorganisms (GCM) 10K type strain sequencing project: providing services to taxonomists for standard genome sequencing and annotation.</title>
        <authorList>
            <consortium name="The Broad Institute Genomics Platform"/>
            <consortium name="The Broad Institute Genome Sequencing Center for Infectious Disease"/>
            <person name="Wu L."/>
            <person name="Ma J."/>
        </authorList>
    </citation>
    <scope>NUCLEOTIDE SEQUENCE [LARGE SCALE GENOMIC DNA]</scope>
    <source>
        <strain evidence="5">JCM 3369</strain>
    </source>
</reference>
<sequence length="545" mass="58176">MTTVPEQGSGSTPSDTPAEAQALGDEIARLAGHIAAATCRFLVLLGEFDEREGWHGGGILSCAHWLSWRCGMGVGAAREHVRVARALRDLPRVVEAFASGRLSYSKVRALTRVAEPDTEEDLLEVALHASAGQLERILRGVRQVKDLAEARVVNGRRALTWRWSDDGSLQIRVTLPADDGALVVQALEQTRHRTAAALAGAPPPLEQADPAQDTFGPPAVVDPDIGTRRSLADALVELCSQPDAVADDGPRTGRRAETVLHVTLDDLRAEESTGAPPVTTTEEAGGTSATPPPRVARPHRRHGRSAALPPQRLATSAGPRLEGGPALHPETARRLTCDAGIVVQVHARGIGTTGRTIDVGMRTRRPNAALVRALWSRDGGCRYPGCERRSHLHAHHVRHWAHGGPTVLSNLVLLCGTHHRLLHEGGYLVQMNRDGDLTVIDRNGARVHPSPRTPGDVGSCVHVARAPVGPDTLMPPDPQPRANTSYVVGVLAGNWQVRRERGEDPVPEAPPNPGHGGPTSRSAAGRTSHPSEHGTVVLEPTQEDP</sequence>
<feature type="region of interest" description="Disordered" evidence="2">
    <location>
        <begin position="199"/>
        <end position="225"/>
    </location>
</feature>
<accession>A0ABV9DC82</accession>
<dbReference type="Gene3D" id="1.10.30.50">
    <property type="match status" value="1"/>
</dbReference>